<evidence type="ECO:0000313" key="1">
    <source>
        <dbReference type="EMBL" id="GHO96538.1"/>
    </source>
</evidence>
<protein>
    <submittedName>
        <fullName evidence="1">Uncharacterized protein</fullName>
    </submittedName>
</protein>
<keyword evidence="2" id="KW-1185">Reference proteome</keyword>
<gene>
    <name evidence="1" type="ORF">KSF_065860</name>
</gene>
<comment type="caution">
    <text evidence="1">The sequence shown here is derived from an EMBL/GenBank/DDBJ whole genome shotgun (WGS) entry which is preliminary data.</text>
</comment>
<organism evidence="1 2">
    <name type="scientific">Reticulibacter mediterranei</name>
    <dbReference type="NCBI Taxonomy" id="2778369"/>
    <lineage>
        <taxon>Bacteria</taxon>
        <taxon>Bacillati</taxon>
        <taxon>Chloroflexota</taxon>
        <taxon>Ktedonobacteria</taxon>
        <taxon>Ktedonobacterales</taxon>
        <taxon>Reticulibacteraceae</taxon>
        <taxon>Reticulibacter</taxon>
    </lineage>
</organism>
<dbReference type="EMBL" id="BNJK01000001">
    <property type="protein sequence ID" value="GHO96538.1"/>
    <property type="molecule type" value="Genomic_DNA"/>
</dbReference>
<proteinExistence type="predicted"/>
<dbReference type="AlphaFoldDB" id="A0A8J3IQ27"/>
<dbReference type="Proteomes" id="UP000597444">
    <property type="component" value="Unassembled WGS sequence"/>
</dbReference>
<evidence type="ECO:0000313" key="2">
    <source>
        <dbReference type="Proteomes" id="UP000597444"/>
    </source>
</evidence>
<name>A0A8J3IQ27_9CHLR</name>
<reference evidence="1" key="1">
    <citation type="submission" date="2020-10" db="EMBL/GenBank/DDBJ databases">
        <title>Taxonomic study of unclassified bacteria belonging to the class Ktedonobacteria.</title>
        <authorList>
            <person name="Yabe S."/>
            <person name="Wang C.M."/>
            <person name="Zheng Y."/>
            <person name="Sakai Y."/>
            <person name="Cavaletti L."/>
            <person name="Monciardini P."/>
            <person name="Donadio S."/>
        </authorList>
    </citation>
    <scope>NUCLEOTIDE SEQUENCE</scope>
    <source>
        <strain evidence="1">ID150040</strain>
    </source>
</reference>
<accession>A0A8J3IQ27</accession>
<sequence>MVPKWDQCYRYEAKAEAFVSCVVALKRDAKSVAGQFIRSWSGQNL</sequence>